<dbReference type="Proteomes" id="UP001472677">
    <property type="component" value="Unassembled WGS sequence"/>
</dbReference>
<sequence>MLAGNISNRELGPSSRCSRSVNAPSIISLFKSFNQQSLSYKILKIEVLVDFNWFPSSSGMLVNVAPSKSDGKISSYSIMTPQVFWTCSNKTQFFDLGKNNFTHQVMELADSNIAKRINHTVTGSKLPWISSVRYAIATSSKVIPCFPFTKAFHIRTDLLQFMAQSSGNMPRNKKQALR</sequence>
<evidence type="ECO:0000313" key="1">
    <source>
        <dbReference type="EMBL" id="KAK8542473.1"/>
    </source>
</evidence>
<proteinExistence type="predicted"/>
<gene>
    <name evidence="1" type="ORF">V6N12_015069</name>
</gene>
<reference evidence="1 2" key="1">
    <citation type="journal article" date="2024" name="G3 (Bethesda)">
        <title>Genome assembly of Hibiscus sabdariffa L. provides insights into metabolisms of medicinal natural products.</title>
        <authorList>
            <person name="Kim T."/>
        </authorList>
    </citation>
    <scope>NUCLEOTIDE SEQUENCE [LARGE SCALE GENOMIC DNA]</scope>
    <source>
        <strain evidence="1">TK-2024</strain>
        <tissue evidence="1">Old leaves</tissue>
    </source>
</reference>
<dbReference type="EMBL" id="JBBPBM010000024">
    <property type="protein sequence ID" value="KAK8542473.1"/>
    <property type="molecule type" value="Genomic_DNA"/>
</dbReference>
<accession>A0ABR2DM23</accession>
<evidence type="ECO:0000313" key="2">
    <source>
        <dbReference type="Proteomes" id="UP001472677"/>
    </source>
</evidence>
<name>A0ABR2DM23_9ROSI</name>
<keyword evidence="2" id="KW-1185">Reference proteome</keyword>
<protein>
    <submittedName>
        <fullName evidence="1">Uncharacterized protein</fullName>
    </submittedName>
</protein>
<comment type="caution">
    <text evidence="1">The sequence shown here is derived from an EMBL/GenBank/DDBJ whole genome shotgun (WGS) entry which is preliminary data.</text>
</comment>
<organism evidence="1 2">
    <name type="scientific">Hibiscus sabdariffa</name>
    <name type="common">roselle</name>
    <dbReference type="NCBI Taxonomy" id="183260"/>
    <lineage>
        <taxon>Eukaryota</taxon>
        <taxon>Viridiplantae</taxon>
        <taxon>Streptophyta</taxon>
        <taxon>Embryophyta</taxon>
        <taxon>Tracheophyta</taxon>
        <taxon>Spermatophyta</taxon>
        <taxon>Magnoliopsida</taxon>
        <taxon>eudicotyledons</taxon>
        <taxon>Gunneridae</taxon>
        <taxon>Pentapetalae</taxon>
        <taxon>rosids</taxon>
        <taxon>malvids</taxon>
        <taxon>Malvales</taxon>
        <taxon>Malvaceae</taxon>
        <taxon>Malvoideae</taxon>
        <taxon>Hibiscus</taxon>
    </lineage>
</organism>